<evidence type="ECO:0000313" key="1">
    <source>
        <dbReference type="EMBL" id="SFP88075.1"/>
    </source>
</evidence>
<name>A0A1I5TYD9_9PSEU</name>
<sequence>MTEFDDAGLPPRRELPPQVADRIYASVRAGMPTPQRARSRAPLTVAAAVVLLAGGAVAVNTGVDHVPAATEDTATLDRCWSAIEQSGRTAEFPDRGSWQQLFQEQLEATTMTAIRAGTRTVFCETSLTTVSVSAPIDSLESEGDDRVRGLLTTPAGTVVVAGRDIEDMDVRTRDRVLTYDDGPDAYETALMSAARDGVFVGSLATNDLTRVDLVAQPDSRSGLQDTSSPPVPIAPPPPAVFVEDVAAQATYTTEEELALMECLHRPGNGGGPVIDAPTWQAGALLDYEISTEDHRTTRTRTVLAVNARGTMSCQLNPIWGISYFPSPSDPPDNPIRVLSSESRSPGMALSGDIDEGVTTLAISVQGRTVTTEVRNRTFAVFLPDAMGSVPELVQRKAITATAYDAEGEIVFQGPLQH</sequence>
<proteinExistence type="predicted"/>
<protein>
    <submittedName>
        <fullName evidence="1">Uncharacterized protein</fullName>
    </submittedName>
</protein>
<reference evidence="2" key="1">
    <citation type="submission" date="2016-10" db="EMBL/GenBank/DDBJ databases">
        <authorList>
            <person name="Varghese N."/>
            <person name="Submissions S."/>
        </authorList>
    </citation>
    <scope>NUCLEOTIDE SEQUENCE [LARGE SCALE GENOMIC DNA]</scope>
    <source>
        <strain evidence="2">CGMCC 4.5579</strain>
    </source>
</reference>
<dbReference type="Proteomes" id="UP000198727">
    <property type="component" value="Unassembled WGS sequence"/>
</dbReference>
<accession>A0A1I5TYD9</accession>
<evidence type="ECO:0000313" key="2">
    <source>
        <dbReference type="Proteomes" id="UP000198727"/>
    </source>
</evidence>
<dbReference type="EMBL" id="FOWW01000003">
    <property type="protein sequence ID" value="SFP88075.1"/>
    <property type="molecule type" value="Genomic_DNA"/>
</dbReference>
<organism evidence="1 2">
    <name type="scientific">Amycolatopsis arida</name>
    <dbReference type="NCBI Taxonomy" id="587909"/>
    <lineage>
        <taxon>Bacteria</taxon>
        <taxon>Bacillati</taxon>
        <taxon>Actinomycetota</taxon>
        <taxon>Actinomycetes</taxon>
        <taxon>Pseudonocardiales</taxon>
        <taxon>Pseudonocardiaceae</taxon>
        <taxon>Amycolatopsis</taxon>
    </lineage>
</organism>
<dbReference type="RefSeq" id="WP_092530296.1">
    <property type="nucleotide sequence ID" value="NZ_FOWW01000003.1"/>
</dbReference>
<dbReference type="OrthoDB" id="3557251at2"/>
<gene>
    <name evidence="1" type="ORF">SAMN05421810_103716</name>
</gene>
<keyword evidence="2" id="KW-1185">Reference proteome</keyword>
<dbReference type="AlphaFoldDB" id="A0A1I5TYD9"/>
<dbReference type="STRING" id="587909.SAMN05421810_103716"/>